<keyword evidence="4 7" id="KW-0489">Methyltransferase</keyword>
<name>A0A2U3D8U8_SULT2</name>
<comment type="similarity">
    <text evidence="1 7">Belongs to the methyltransferase superfamily. RsmH family.</text>
</comment>
<keyword evidence="3 7" id="KW-0698">rRNA processing</keyword>
<sequence length="319" mass="35995">MYFLSSEGFVHHTVLQNEAVEALCRSADGIYVDGTLGAGGHTRALLDACAPNGRVIAFDQDQQAIEYANEWRAHYGDRLVLVRDNFRRMDHYLLQMGMPKVQGILCDLGVSSPQLDDAWRGFSYQQDAPLDMRMDHRQSLTARELVNTCSERELADLFFDYGEERWAKRIAQFIVAQRQIQEIVTTEQLVSIIKAAIPAAARKEGPHPAKRVFQALRIAVNEEMAALEELLSKVPQLLAPGGRVGFITFHSLEDRLVKRFFSQYAKDCVCPPHFPQCVCHHQATLRIITKKAVVPTEAEIARNPRARSAKLRVAERLPS</sequence>
<evidence type="ECO:0000256" key="6">
    <source>
        <dbReference type="ARBA" id="ARBA00022691"/>
    </source>
</evidence>
<dbReference type="InterPro" id="IPR023397">
    <property type="entry name" value="SAM-dep_MeTrfase_MraW_recog"/>
</dbReference>
<feature type="binding site" evidence="7">
    <location>
        <position position="107"/>
    </location>
    <ligand>
        <name>S-adenosyl-L-methionine</name>
        <dbReference type="ChEBI" id="CHEBI:59789"/>
    </ligand>
</feature>
<comment type="function">
    <text evidence="7">Specifically methylates the N4 position of cytidine in position 1402 (C1402) of 16S rRNA.</text>
</comment>
<dbReference type="SUPFAM" id="SSF81799">
    <property type="entry name" value="Putative methyltransferase TM0872, insert domain"/>
    <property type="match status" value="1"/>
</dbReference>
<dbReference type="SUPFAM" id="SSF53335">
    <property type="entry name" value="S-adenosyl-L-methionine-dependent methyltransferases"/>
    <property type="match status" value="1"/>
</dbReference>
<dbReference type="EC" id="2.1.1.199" evidence="7"/>
<keyword evidence="6 7" id="KW-0949">S-adenosyl-L-methionine</keyword>
<evidence type="ECO:0000256" key="2">
    <source>
        <dbReference type="ARBA" id="ARBA00022490"/>
    </source>
</evidence>
<protein>
    <recommendedName>
        <fullName evidence="7">Ribosomal RNA small subunit methyltransferase H</fullName>
        <ecNumber evidence="7">2.1.1.199</ecNumber>
    </recommendedName>
    <alternativeName>
        <fullName evidence="7">16S rRNA m(4)C1402 methyltransferase</fullName>
    </alternativeName>
    <alternativeName>
        <fullName evidence="7">rRNA (cytosine-N(4)-)-methyltransferase RsmH</fullName>
    </alternativeName>
</protein>
<comment type="subcellular location">
    <subcellularLocation>
        <location evidence="7">Cytoplasm</location>
    </subcellularLocation>
</comment>
<dbReference type="GO" id="GO:0071424">
    <property type="term" value="F:rRNA (cytosine-N4-)-methyltransferase activity"/>
    <property type="evidence" value="ECO:0007669"/>
    <property type="project" value="UniProtKB-UniRule"/>
</dbReference>
<dbReference type="Gene3D" id="3.40.50.150">
    <property type="entry name" value="Vaccinia Virus protein VP39"/>
    <property type="match status" value="1"/>
</dbReference>
<feature type="binding site" evidence="7">
    <location>
        <position position="86"/>
    </location>
    <ligand>
        <name>S-adenosyl-L-methionine</name>
        <dbReference type="ChEBI" id="CHEBI:59789"/>
    </ligand>
</feature>
<dbReference type="GO" id="GO:0005737">
    <property type="term" value="C:cytoplasm"/>
    <property type="evidence" value="ECO:0007669"/>
    <property type="project" value="UniProtKB-SubCell"/>
</dbReference>
<proteinExistence type="inferred from homology"/>
<dbReference type="PANTHER" id="PTHR11265">
    <property type="entry name" value="S-ADENOSYL-METHYLTRANSFERASE MRAW"/>
    <property type="match status" value="1"/>
</dbReference>
<dbReference type="HAMAP" id="MF_01007">
    <property type="entry name" value="16SrRNA_methyltr_H"/>
    <property type="match status" value="1"/>
</dbReference>
<dbReference type="FunFam" id="1.10.150.170:FF:000001">
    <property type="entry name" value="Ribosomal RNA small subunit methyltransferase H"/>
    <property type="match status" value="1"/>
</dbReference>
<keyword evidence="2 7" id="KW-0963">Cytoplasm</keyword>
<organism evidence="8 9">
    <name type="scientific">Sulfoacidibacillus thermotolerans</name>
    <name type="common">Acidibacillus sulfuroxidans</name>
    <dbReference type="NCBI Taxonomy" id="1765684"/>
    <lineage>
        <taxon>Bacteria</taxon>
        <taxon>Bacillati</taxon>
        <taxon>Bacillota</taxon>
        <taxon>Bacilli</taxon>
        <taxon>Bacillales</taxon>
        <taxon>Alicyclobacillaceae</taxon>
        <taxon>Sulfoacidibacillus</taxon>
    </lineage>
</organism>
<dbReference type="Proteomes" id="UP000245380">
    <property type="component" value="Unassembled WGS sequence"/>
</dbReference>
<dbReference type="OrthoDB" id="9806637at2"/>
<accession>A0A2U3D8U8</accession>
<reference evidence="8 9" key="1">
    <citation type="submission" date="2016-11" db="EMBL/GenBank/DDBJ databases">
        <title>Comparative genomics of Acidibacillus ferroxidans species.</title>
        <authorList>
            <person name="Oliveira G."/>
            <person name="Nunes G."/>
            <person name="Oliveira R."/>
            <person name="Araujo F."/>
            <person name="Salim A."/>
            <person name="Scholte L."/>
            <person name="Morais D."/>
            <person name="Nancucheo I."/>
            <person name="Johnson D.B."/>
            <person name="Grail B."/>
            <person name="Bittencourt J."/>
            <person name="Valadares R."/>
        </authorList>
    </citation>
    <scope>NUCLEOTIDE SEQUENCE [LARGE SCALE GENOMIC DNA]</scope>
    <source>
        <strain evidence="8 9">Y002</strain>
    </source>
</reference>
<evidence type="ECO:0000256" key="1">
    <source>
        <dbReference type="ARBA" id="ARBA00010396"/>
    </source>
</evidence>
<dbReference type="PANTHER" id="PTHR11265:SF0">
    <property type="entry name" value="12S RRNA N4-METHYLCYTIDINE METHYLTRANSFERASE"/>
    <property type="match status" value="1"/>
</dbReference>
<dbReference type="GO" id="GO:0070475">
    <property type="term" value="P:rRNA base methylation"/>
    <property type="evidence" value="ECO:0007669"/>
    <property type="project" value="UniProtKB-UniRule"/>
</dbReference>
<dbReference type="InterPro" id="IPR029063">
    <property type="entry name" value="SAM-dependent_MTases_sf"/>
</dbReference>
<feature type="binding site" evidence="7">
    <location>
        <position position="59"/>
    </location>
    <ligand>
        <name>S-adenosyl-L-methionine</name>
        <dbReference type="ChEBI" id="CHEBI:59789"/>
    </ligand>
</feature>
<evidence type="ECO:0000313" key="8">
    <source>
        <dbReference type="EMBL" id="PWI57710.1"/>
    </source>
</evidence>
<dbReference type="PIRSF" id="PIRSF004486">
    <property type="entry name" value="MraW"/>
    <property type="match status" value="1"/>
</dbReference>
<keyword evidence="5 7" id="KW-0808">Transferase</keyword>
<gene>
    <name evidence="7" type="primary">rsmH</name>
    <name evidence="8" type="ORF">BM613_06905</name>
</gene>
<comment type="caution">
    <text evidence="8">The sequence shown here is derived from an EMBL/GenBank/DDBJ whole genome shotgun (WGS) entry which is preliminary data.</text>
</comment>
<dbReference type="AlphaFoldDB" id="A0A2U3D8U8"/>
<keyword evidence="9" id="KW-1185">Reference proteome</keyword>
<dbReference type="EMBL" id="MPDK01000009">
    <property type="protein sequence ID" value="PWI57710.1"/>
    <property type="molecule type" value="Genomic_DNA"/>
</dbReference>
<dbReference type="Pfam" id="PF01795">
    <property type="entry name" value="Methyltransf_5"/>
    <property type="match status" value="1"/>
</dbReference>
<dbReference type="Gene3D" id="1.10.150.170">
    <property type="entry name" value="Putative methyltransferase TM0872, insert domain"/>
    <property type="match status" value="1"/>
</dbReference>
<evidence type="ECO:0000313" key="9">
    <source>
        <dbReference type="Proteomes" id="UP000245380"/>
    </source>
</evidence>
<comment type="catalytic activity">
    <reaction evidence="7">
        <text>cytidine(1402) in 16S rRNA + S-adenosyl-L-methionine = N(4)-methylcytidine(1402) in 16S rRNA + S-adenosyl-L-homocysteine + H(+)</text>
        <dbReference type="Rhea" id="RHEA:42928"/>
        <dbReference type="Rhea" id="RHEA-COMP:10286"/>
        <dbReference type="Rhea" id="RHEA-COMP:10287"/>
        <dbReference type="ChEBI" id="CHEBI:15378"/>
        <dbReference type="ChEBI" id="CHEBI:57856"/>
        <dbReference type="ChEBI" id="CHEBI:59789"/>
        <dbReference type="ChEBI" id="CHEBI:74506"/>
        <dbReference type="ChEBI" id="CHEBI:82748"/>
        <dbReference type="EC" id="2.1.1.199"/>
    </reaction>
</comment>
<feature type="binding site" evidence="7">
    <location>
        <position position="114"/>
    </location>
    <ligand>
        <name>S-adenosyl-L-methionine</name>
        <dbReference type="ChEBI" id="CHEBI:59789"/>
    </ligand>
</feature>
<evidence type="ECO:0000256" key="7">
    <source>
        <dbReference type="HAMAP-Rule" id="MF_01007"/>
    </source>
</evidence>
<dbReference type="InterPro" id="IPR002903">
    <property type="entry name" value="RsmH"/>
</dbReference>
<feature type="binding site" evidence="7">
    <location>
        <begin position="39"/>
        <end position="41"/>
    </location>
    <ligand>
        <name>S-adenosyl-L-methionine</name>
        <dbReference type="ChEBI" id="CHEBI:59789"/>
    </ligand>
</feature>
<evidence type="ECO:0000256" key="5">
    <source>
        <dbReference type="ARBA" id="ARBA00022679"/>
    </source>
</evidence>
<evidence type="ECO:0000256" key="4">
    <source>
        <dbReference type="ARBA" id="ARBA00022603"/>
    </source>
</evidence>
<evidence type="ECO:0000256" key="3">
    <source>
        <dbReference type="ARBA" id="ARBA00022552"/>
    </source>
</evidence>
<dbReference type="NCBIfam" id="TIGR00006">
    <property type="entry name" value="16S rRNA (cytosine(1402)-N(4))-methyltransferase RsmH"/>
    <property type="match status" value="1"/>
</dbReference>